<evidence type="ECO:0000259" key="12">
    <source>
        <dbReference type="Pfam" id="PF26002"/>
    </source>
</evidence>
<keyword evidence="8" id="KW-0472">Membrane</keyword>
<sequence length="436" mass="47208">MNAAPSYSLARSLRRHMLASGAVAVLLAAGVGGWAMASTLSGAVVAPGTFVVDSYVKAVQHPTGGVVGELLVTEGAYVEAGETVLRLDATQERAALAIVTKRLDELTARQARLLAERDGLPELRFPPELLARAYEPLAGEAMASETRLFAIRKAAREGNRAQLEERISQLEHEISGYASQQEAFDRSLAILTDETGKLQGLYDQRLVSAQRLNALEREAASVSADRAEAAAFQARAAGRIAETRLQILQLEQDLSAEAGNELRDIDVQLGELVERKIAAEDKLARIELKAPQSGTVHQLAVHTVGGVISPADKIMLIVPGNDDLRVEARINPADIDQIALGQKALLRLSAFNQRTTPELNGEVDRVAADLSEDQRTGQAYYLVRIRIPQEELARLDGLGLVPGMPAEAFIQTGERTALSYFLKPLNDQIARAFRED</sequence>
<feature type="coiled-coil region" evidence="10">
    <location>
        <begin position="153"/>
        <end position="180"/>
    </location>
</feature>
<comment type="subcellular location">
    <subcellularLocation>
        <location evidence="1 9">Cell inner membrane</location>
        <topology evidence="1 9">Single-pass membrane protein</topology>
    </subcellularLocation>
</comment>
<dbReference type="RefSeq" id="WP_058897964.1">
    <property type="nucleotide sequence ID" value="NZ_CP013068.1"/>
</dbReference>
<dbReference type="InterPro" id="IPR050739">
    <property type="entry name" value="MFP"/>
</dbReference>
<evidence type="ECO:0000256" key="4">
    <source>
        <dbReference type="ARBA" id="ARBA00022475"/>
    </source>
</evidence>
<keyword evidence="3 9" id="KW-0813">Transport</keyword>
<dbReference type="PRINTS" id="PR01490">
    <property type="entry name" value="RTXTOXIND"/>
</dbReference>
<evidence type="ECO:0000313" key="13">
    <source>
        <dbReference type="EMBL" id="ALV26057.1"/>
    </source>
</evidence>
<dbReference type="InterPro" id="IPR058781">
    <property type="entry name" value="HH_AprE-like"/>
</dbReference>
<dbReference type="AlphaFoldDB" id="A0A0U3Q0I4"/>
<keyword evidence="14" id="KW-1185">Reference proteome</keyword>
<evidence type="ECO:0000256" key="9">
    <source>
        <dbReference type="RuleBase" id="RU365093"/>
    </source>
</evidence>
<comment type="similarity">
    <text evidence="2 9">Belongs to the membrane fusion protein (MFP) (TC 8.A.1) family.</text>
</comment>
<organism evidence="13 14">
    <name type="scientific">Pannonibacter phragmitetus</name>
    <dbReference type="NCBI Taxonomy" id="121719"/>
    <lineage>
        <taxon>Bacteria</taxon>
        <taxon>Pseudomonadati</taxon>
        <taxon>Pseudomonadota</taxon>
        <taxon>Alphaproteobacteria</taxon>
        <taxon>Hyphomicrobiales</taxon>
        <taxon>Stappiaceae</taxon>
        <taxon>Pannonibacter</taxon>
    </lineage>
</organism>
<gene>
    <name evidence="13" type="ORF">APZ00_02345</name>
</gene>
<accession>A0A0U3Q0I4</accession>
<evidence type="ECO:0000256" key="8">
    <source>
        <dbReference type="ARBA" id="ARBA00023136"/>
    </source>
</evidence>
<dbReference type="Gene3D" id="2.40.50.100">
    <property type="match status" value="1"/>
</dbReference>
<dbReference type="eggNOG" id="COG0845">
    <property type="taxonomic scope" value="Bacteria"/>
</dbReference>
<evidence type="ECO:0000256" key="5">
    <source>
        <dbReference type="ARBA" id="ARBA00022519"/>
    </source>
</evidence>
<evidence type="ECO:0000313" key="14">
    <source>
        <dbReference type="Proteomes" id="UP000064921"/>
    </source>
</evidence>
<dbReference type="GO" id="GO:0015031">
    <property type="term" value="P:protein transport"/>
    <property type="evidence" value="ECO:0007669"/>
    <property type="project" value="InterPro"/>
</dbReference>
<dbReference type="NCBIfam" id="TIGR01843">
    <property type="entry name" value="type_I_hlyD"/>
    <property type="match status" value="1"/>
</dbReference>
<dbReference type="Gene3D" id="2.40.30.170">
    <property type="match status" value="1"/>
</dbReference>
<keyword evidence="4 9" id="KW-1003">Cell membrane</keyword>
<dbReference type="Proteomes" id="UP000064921">
    <property type="component" value="Chromosome"/>
</dbReference>
<dbReference type="InterPro" id="IPR010129">
    <property type="entry name" value="T1SS_HlyD"/>
</dbReference>
<protein>
    <recommendedName>
        <fullName evidence="9">Membrane fusion protein (MFP) family protein</fullName>
    </recommendedName>
</protein>
<dbReference type="GO" id="GO:0005886">
    <property type="term" value="C:plasma membrane"/>
    <property type="evidence" value="ECO:0007669"/>
    <property type="project" value="UniProtKB-SubCell"/>
</dbReference>
<dbReference type="PANTHER" id="PTHR30386">
    <property type="entry name" value="MEMBRANE FUSION SUBUNIT OF EMRAB-TOLC MULTIDRUG EFFLUX PUMP"/>
    <property type="match status" value="1"/>
</dbReference>
<name>A0A0U3Q0I4_9HYPH</name>
<dbReference type="KEGG" id="pphr:APZ00_02345"/>
<evidence type="ECO:0000256" key="10">
    <source>
        <dbReference type="SAM" id="Coils"/>
    </source>
</evidence>
<keyword evidence="6" id="KW-0812">Transmembrane</keyword>
<proteinExistence type="inferred from homology"/>
<evidence type="ECO:0000256" key="6">
    <source>
        <dbReference type="ARBA" id="ARBA00022692"/>
    </source>
</evidence>
<dbReference type="PANTHER" id="PTHR30386:SF17">
    <property type="entry name" value="ALKALINE PROTEASE SECRETION PROTEIN APRE"/>
    <property type="match status" value="1"/>
</dbReference>
<keyword evidence="10" id="KW-0175">Coiled coil</keyword>
<evidence type="ECO:0000256" key="3">
    <source>
        <dbReference type="ARBA" id="ARBA00022448"/>
    </source>
</evidence>
<evidence type="ECO:0000256" key="7">
    <source>
        <dbReference type="ARBA" id="ARBA00022989"/>
    </source>
</evidence>
<evidence type="ECO:0000259" key="11">
    <source>
        <dbReference type="Pfam" id="PF25994"/>
    </source>
</evidence>
<dbReference type="EMBL" id="CP013068">
    <property type="protein sequence ID" value="ALV26057.1"/>
    <property type="molecule type" value="Genomic_DNA"/>
</dbReference>
<dbReference type="Pfam" id="PF26002">
    <property type="entry name" value="Beta-barrel_AprE"/>
    <property type="match status" value="1"/>
</dbReference>
<dbReference type="Pfam" id="PF25994">
    <property type="entry name" value="HH_AprE"/>
    <property type="match status" value="1"/>
</dbReference>
<evidence type="ECO:0000256" key="1">
    <source>
        <dbReference type="ARBA" id="ARBA00004377"/>
    </source>
</evidence>
<dbReference type="InterPro" id="IPR058982">
    <property type="entry name" value="Beta-barrel_AprE"/>
</dbReference>
<dbReference type="STRING" id="121719.APZ00_02345"/>
<evidence type="ECO:0000256" key="2">
    <source>
        <dbReference type="ARBA" id="ARBA00009477"/>
    </source>
</evidence>
<reference evidence="13 14" key="1">
    <citation type="submission" date="2015-10" db="EMBL/GenBank/DDBJ databases">
        <title>The world's first case of liver abscess caused by Pannonibacter phragmitetus.</title>
        <authorList>
            <person name="Ming D."/>
            <person name="Wang M."/>
            <person name="Zhou Y."/>
            <person name="Jiang T."/>
            <person name="Hu S."/>
        </authorList>
    </citation>
    <scope>NUCLEOTIDE SEQUENCE [LARGE SCALE GENOMIC DNA]</scope>
    <source>
        <strain evidence="13 14">31801</strain>
    </source>
</reference>
<keyword evidence="5 9" id="KW-0997">Cell inner membrane</keyword>
<feature type="domain" description="AprE-like beta-barrel" evidence="12">
    <location>
        <begin position="324"/>
        <end position="413"/>
    </location>
</feature>
<keyword evidence="7" id="KW-1133">Transmembrane helix</keyword>
<feature type="domain" description="AprE-like long alpha-helical hairpin" evidence="11">
    <location>
        <begin position="93"/>
        <end position="282"/>
    </location>
</feature>